<protein>
    <submittedName>
        <fullName evidence="1">Uncharacterized protein</fullName>
    </submittedName>
</protein>
<reference evidence="1 2" key="1">
    <citation type="submission" date="2019-11" db="EMBL/GenBank/DDBJ databases">
        <authorList>
            <person name="Lang L."/>
        </authorList>
    </citation>
    <scope>NUCLEOTIDE SEQUENCE [LARGE SCALE GENOMIC DNA]</scope>
    <source>
        <strain evidence="1 2">YIM 132242</strain>
    </source>
</reference>
<accession>A0A6L6HKM6</accession>
<name>A0A6L6HKM6_9RHOB</name>
<comment type="caution">
    <text evidence="1">The sequence shown here is derived from an EMBL/GenBank/DDBJ whole genome shotgun (WGS) entry which is preliminary data.</text>
</comment>
<dbReference type="Proteomes" id="UP000481417">
    <property type="component" value="Unassembled WGS sequence"/>
</dbReference>
<keyword evidence="2" id="KW-1185">Reference proteome</keyword>
<dbReference type="EMBL" id="WMBT01000001">
    <property type="protein sequence ID" value="MTD98799.1"/>
    <property type="molecule type" value="Genomic_DNA"/>
</dbReference>
<sequence length="232" mass="27054">MINETRAALPPEFRNYLDEHDGMMVFHHPFAIRVGMKPDMVPSVLDWIRDAQAGFDACCAAKNWTCALLWVMRPYRLEYLEKLIDMHGIQRLLLAVGYVWSDTESAYDESETWDWIWSRVKWRKDGQLRKTRDRVMSLEERAFLASLPSTIRVYRGFCGEGGEHGFSWTLDREQAEWFARRFPEDGLPYVAAVTISKADALAYFDREKEIVLDPWSLDQIKIEGLPLDRQAA</sequence>
<proteinExistence type="predicted"/>
<evidence type="ECO:0000313" key="1">
    <source>
        <dbReference type="EMBL" id="MTD98799.1"/>
    </source>
</evidence>
<organism evidence="1 2">
    <name type="scientific">Paracoccus lichenicola</name>
    <dbReference type="NCBI Taxonomy" id="2665644"/>
    <lineage>
        <taxon>Bacteria</taxon>
        <taxon>Pseudomonadati</taxon>
        <taxon>Pseudomonadota</taxon>
        <taxon>Alphaproteobacteria</taxon>
        <taxon>Rhodobacterales</taxon>
        <taxon>Paracoccaceae</taxon>
        <taxon>Paracoccus</taxon>
    </lineage>
</organism>
<dbReference type="AlphaFoldDB" id="A0A6L6HKM6"/>
<gene>
    <name evidence="1" type="ORF">GIY56_00685</name>
</gene>
<evidence type="ECO:0000313" key="2">
    <source>
        <dbReference type="Proteomes" id="UP000481417"/>
    </source>
</evidence>